<evidence type="ECO:0000313" key="5">
    <source>
        <dbReference type="EMBL" id="GAV06282.1"/>
    </source>
</evidence>
<protein>
    <recommendedName>
        <fullName evidence="4">MAM domain-containing protein</fullName>
    </recommendedName>
</protein>
<feature type="signal peptide" evidence="3">
    <location>
        <begin position="1"/>
        <end position="26"/>
    </location>
</feature>
<evidence type="ECO:0000256" key="3">
    <source>
        <dbReference type="SAM" id="SignalP"/>
    </source>
</evidence>
<feature type="compositionally biased region" description="Low complexity" evidence="1">
    <location>
        <begin position="342"/>
        <end position="502"/>
    </location>
</feature>
<keyword evidence="2" id="KW-1133">Transmembrane helix</keyword>
<feature type="transmembrane region" description="Helical" evidence="2">
    <location>
        <begin position="843"/>
        <end position="865"/>
    </location>
</feature>
<keyword evidence="2" id="KW-0472">Membrane</keyword>
<feature type="region of interest" description="Disordered" evidence="1">
    <location>
        <begin position="270"/>
        <end position="533"/>
    </location>
</feature>
<dbReference type="PROSITE" id="PS50060">
    <property type="entry name" value="MAM_2"/>
    <property type="match status" value="1"/>
</dbReference>
<name>A0A1D1VY05_RAMVA</name>
<feature type="domain" description="MAM" evidence="4">
    <location>
        <begin position="66"/>
        <end position="270"/>
    </location>
</feature>
<evidence type="ECO:0000256" key="2">
    <source>
        <dbReference type="SAM" id="Phobius"/>
    </source>
</evidence>
<feature type="compositionally biased region" description="Low complexity" evidence="1">
    <location>
        <begin position="279"/>
        <end position="334"/>
    </location>
</feature>
<keyword evidence="6" id="KW-1185">Reference proteome</keyword>
<keyword evidence="3" id="KW-0732">Signal</keyword>
<feature type="region of interest" description="Disordered" evidence="1">
    <location>
        <begin position="956"/>
        <end position="986"/>
    </location>
</feature>
<gene>
    <name evidence="5" type="primary">RvY_16299-1</name>
    <name evidence="5" type="synonym">RvY_16299.1</name>
    <name evidence="5" type="ORF">RvY_16299</name>
</gene>
<organism evidence="5 6">
    <name type="scientific">Ramazzottius varieornatus</name>
    <name type="common">Water bear</name>
    <name type="synonym">Tardigrade</name>
    <dbReference type="NCBI Taxonomy" id="947166"/>
    <lineage>
        <taxon>Eukaryota</taxon>
        <taxon>Metazoa</taxon>
        <taxon>Ecdysozoa</taxon>
        <taxon>Tardigrada</taxon>
        <taxon>Eutardigrada</taxon>
        <taxon>Parachela</taxon>
        <taxon>Hypsibioidea</taxon>
        <taxon>Ramazzottiidae</taxon>
        <taxon>Ramazzottius</taxon>
    </lineage>
</organism>
<dbReference type="Proteomes" id="UP000186922">
    <property type="component" value="Unassembled WGS sequence"/>
</dbReference>
<sequence length="986" mass="107318">MGSKMSYYFDAFIFFLMTTLIGHNCAVGGLANFTDENDFSSPLLTCRDPADTCFSDEDNNVLDFFLSCSFEDIDETITLPPSRRYLPVCGPVDATNNMWKNIPWYPYQFRYTDDRKEGNFAVKSNCTRLAIDKPTVGPEAIATLRTSVYQHGTPNYECRRFYVSFWVRFSDRPVFTENPEDELRFFLSLQLFRPRQTTNATLPQIKLWGKEASDFTGIEKNEWYSVSANFTENEPFSLVFFAHHKNNCTNPEHSGVIFVDEVITTTDCVPTTTPPPTTTPTTTTATTTTASTTLTMTKPPDENTTTPATTLKTTLETTSTSTLTPTTTIPGEVTSTDDVEESTSTSTGIETTTNVPTSTDSTSESTKTTTEETTLDPTVSATSTDTSTESTTETPEASSESTTTLETSTVLPTEESTSTSSTVTTTPDVATSSSTANTTTDETAETTNSTVVTDSTETSTIPTTNTPEPSSETTTPVDTTVSTIPPNETTTDPTTKPSTNVTISSTPLPIDTTTESPTSPSTTETISSTTNTTTTSALITTSPAIVSSTTTEEPNVTSATITTEKPGVGSSSTTTTLSTSPTTIDPITTTSPTTSAVSTTTRPLPTCPEDQVVDPVTFECRCPVSHYCTANTDGSSRCSEYATLVESTLCMDSFTFDPALQDKNSALYREYNASVVNATNVKLVNASIMGAEVIVVELRDGSVIAETLIRHRDGSVAGNSQIRDAINSTWDPITVGDVTSAVIPTEVRAYNRCLVEGRPLCALNTSRCEFYPDTGRSVCACLGGFVGNPNDPYRCRDACVVHPCGANVDRCVGKEKAPKQRECVCKKGYTHWSSKDACHDELLPLYISLGIVVPLLICWIAVLFYMARRKKRMGTATRMKSRGNTYADRISITELPDRYNDYAPNANVGRGSVVSDFSSDSDRTSSQNYTQETRLTKTFEQSHYAQGDLRVRARAPRSVPRLAVPDDFETTSVDTERQSYLDYDNS</sequence>
<proteinExistence type="predicted"/>
<feature type="region of interest" description="Disordered" evidence="1">
    <location>
        <begin position="913"/>
        <end position="935"/>
    </location>
</feature>
<keyword evidence="2" id="KW-0812">Transmembrane</keyword>
<feature type="compositionally biased region" description="Polar residues" evidence="1">
    <location>
        <begin position="546"/>
        <end position="563"/>
    </location>
</feature>
<feature type="compositionally biased region" description="Low complexity" evidence="1">
    <location>
        <begin position="570"/>
        <end position="601"/>
    </location>
</feature>
<dbReference type="AlphaFoldDB" id="A0A1D1VY05"/>
<evidence type="ECO:0000256" key="1">
    <source>
        <dbReference type="SAM" id="MobiDB-lite"/>
    </source>
</evidence>
<accession>A0A1D1VY05</accession>
<dbReference type="EMBL" id="BDGG01000013">
    <property type="protein sequence ID" value="GAV06282.1"/>
    <property type="molecule type" value="Genomic_DNA"/>
</dbReference>
<feature type="compositionally biased region" description="Low complexity" evidence="1">
    <location>
        <begin position="512"/>
        <end position="533"/>
    </location>
</feature>
<evidence type="ECO:0000259" key="4">
    <source>
        <dbReference type="PROSITE" id="PS50060"/>
    </source>
</evidence>
<comment type="caution">
    <text evidence="5">The sequence shown here is derived from an EMBL/GenBank/DDBJ whole genome shotgun (WGS) entry which is preliminary data.</text>
</comment>
<dbReference type="InterPro" id="IPR000998">
    <property type="entry name" value="MAM_dom"/>
</dbReference>
<reference evidence="5 6" key="1">
    <citation type="journal article" date="2016" name="Nat. Commun.">
        <title>Extremotolerant tardigrade genome and improved radiotolerance of human cultured cells by tardigrade-unique protein.</title>
        <authorList>
            <person name="Hashimoto T."/>
            <person name="Horikawa D.D."/>
            <person name="Saito Y."/>
            <person name="Kuwahara H."/>
            <person name="Kozuka-Hata H."/>
            <person name="Shin-I T."/>
            <person name="Minakuchi Y."/>
            <person name="Ohishi K."/>
            <person name="Motoyama A."/>
            <person name="Aizu T."/>
            <person name="Enomoto A."/>
            <person name="Kondo K."/>
            <person name="Tanaka S."/>
            <person name="Hara Y."/>
            <person name="Koshikawa S."/>
            <person name="Sagara H."/>
            <person name="Miura T."/>
            <person name="Yokobori S."/>
            <person name="Miyagawa K."/>
            <person name="Suzuki Y."/>
            <person name="Kubo T."/>
            <person name="Oyama M."/>
            <person name="Kohara Y."/>
            <person name="Fujiyama A."/>
            <person name="Arakawa K."/>
            <person name="Katayama T."/>
            <person name="Toyoda A."/>
            <person name="Kunieda T."/>
        </authorList>
    </citation>
    <scope>NUCLEOTIDE SEQUENCE [LARGE SCALE GENOMIC DNA]</scope>
    <source>
        <strain evidence="5 6">YOKOZUNA-1</strain>
    </source>
</reference>
<feature type="chain" id="PRO_5008898955" description="MAM domain-containing protein" evidence="3">
    <location>
        <begin position="27"/>
        <end position="986"/>
    </location>
</feature>
<feature type="compositionally biased region" description="Low complexity" evidence="1">
    <location>
        <begin position="956"/>
        <end position="965"/>
    </location>
</feature>
<dbReference type="GO" id="GO:0016020">
    <property type="term" value="C:membrane"/>
    <property type="evidence" value="ECO:0007669"/>
    <property type="project" value="InterPro"/>
</dbReference>
<dbReference type="STRING" id="947166.A0A1D1VY05"/>
<evidence type="ECO:0000313" key="6">
    <source>
        <dbReference type="Proteomes" id="UP000186922"/>
    </source>
</evidence>
<feature type="region of interest" description="Disordered" evidence="1">
    <location>
        <begin position="546"/>
        <end position="602"/>
    </location>
</feature>
<dbReference type="OrthoDB" id="10683338at2759"/>